<evidence type="ECO:0000313" key="10">
    <source>
        <dbReference type="Proteomes" id="UP000464524"/>
    </source>
</evidence>
<keyword evidence="9" id="KW-0456">Lyase</keyword>
<proteinExistence type="inferred from homology"/>
<dbReference type="InterPro" id="IPR051121">
    <property type="entry name" value="FAH"/>
</dbReference>
<evidence type="ECO:0000256" key="4">
    <source>
        <dbReference type="ARBA" id="ARBA00052790"/>
    </source>
</evidence>
<dbReference type="GO" id="GO:0050385">
    <property type="term" value="F:ureidoglycolate lyase activity"/>
    <property type="evidence" value="ECO:0007669"/>
    <property type="project" value="UniProtKB-EC"/>
</dbReference>
<dbReference type="Gene3D" id="3.90.850.10">
    <property type="entry name" value="Fumarylacetoacetase-like, C-terminal domain"/>
    <property type="match status" value="1"/>
</dbReference>
<evidence type="ECO:0000256" key="6">
    <source>
        <dbReference type="ARBA" id="ARBA00060569"/>
    </source>
</evidence>
<comment type="catalytic activity">
    <reaction evidence="3">
        <text>(3E,5R)-5-carboxy-2-oxohept-3-enedioate + H(+) = (4Z)-2-oxohept-4-enedioate + CO2</text>
        <dbReference type="Rhea" id="RHEA:14397"/>
        <dbReference type="ChEBI" id="CHEBI:15378"/>
        <dbReference type="ChEBI" id="CHEBI:16526"/>
        <dbReference type="ChEBI" id="CHEBI:87491"/>
        <dbReference type="ChEBI" id="CHEBI:87507"/>
        <dbReference type="EC" id="4.1.1.68"/>
    </reaction>
</comment>
<keyword evidence="10" id="KW-1185">Reference proteome</keyword>
<gene>
    <name evidence="9" type="ORF">FX988_00677</name>
</gene>
<name>A0A857JEN2_9ALTE</name>
<comment type="pathway">
    <text evidence="7">Aromatic compound metabolism; 4-hydroxyphenylacetate degradation; pyruvate and succinate semialdehyde from 4-hydroxyphenylacetate: step 5/7.</text>
</comment>
<feature type="domain" description="Fumarylacetoacetase-like C-terminal" evidence="8">
    <location>
        <begin position="80"/>
        <end position="283"/>
    </location>
</feature>
<comment type="similarity">
    <text evidence="1">Belongs to the FAH family.</text>
</comment>
<dbReference type="PANTHER" id="PTHR42796:SF4">
    <property type="entry name" value="FUMARYLACETOACETATE HYDROLASE DOMAIN-CONTAINING PROTEIN 2A"/>
    <property type="match status" value="1"/>
</dbReference>
<evidence type="ECO:0000256" key="3">
    <source>
        <dbReference type="ARBA" id="ARBA00051258"/>
    </source>
</evidence>
<dbReference type="GO" id="GO:0046872">
    <property type="term" value="F:metal ion binding"/>
    <property type="evidence" value="ECO:0007669"/>
    <property type="project" value="UniProtKB-KW"/>
</dbReference>
<accession>A0A857JEN2</accession>
<dbReference type="GO" id="GO:0019752">
    <property type="term" value="P:carboxylic acid metabolic process"/>
    <property type="evidence" value="ECO:0007669"/>
    <property type="project" value="UniProtKB-ARBA"/>
</dbReference>
<protein>
    <submittedName>
        <fullName evidence="9">Ureidoglycolate lyase</fullName>
        <ecNumber evidence="9">4.3.2.3</ecNumber>
    </submittedName>
</protein>
<evidence type="ECO:0000256" key="5">
    <source>
        <dbReference type="ARBA" id="ARBA00057150"/>
    </source>
</evidence>
<sequence length="287" mass="31788">MKFLQYNENGQIKLAVKRQDSIIPLHSVDENLPQDMKGLILKGSEVLDELRQKISSYSGTTLPLHNVEFALPVGNPERFLCLGLNYVDHAKEGNNTVPEHPAIFMRTPTSLAAHNQPLLLPKVNKKLDYEAELLVVIGKEAKYLNRDNALDAVWGYSLFNDGSVRPYQRWSTQWTMGKNFDQTGGFGPWIVTPDELPLGAKGLEIEMRLNGQVMQLANTNDMVFDVVTTLVQISECMTLQPGDCIAMGTPSGVGYPRNPPVFLQPGDIAEVDVEGIGVLKNGIVLEE</sequence>
<evidence type="ECO:0000256" key="7">
    <source>
        <dbReference type="ARBA" id="ARBA00060680"/>
    </source>
</evidence>
<evidence type="ECO:0000256" key="1">
    <source>
        <dbReference type="ARBA" id="ARBA00010211"/>
    </source>
</evidence>
<evidence type="ECO:0000259" key="8">
    <source>
        <dbReference type="Pfam" id="PF01557"/>
    </source>
</evidence>
<comment type="catalytic activity">
    <reaction evidence="4">
        <text>(2E,4Z)-5-hydroxypenta-2,4-diene-1,2,5-tricarboxylate = (3E,5R)-5-carboxy-2-oxohept-3-enedioate</text>
        <dbReference type="Rhea" id="RHEA:18813"/>
        <dbReference type="ChEBI" id="CHEBI:47961"/>
        <dbReference type="ChEBI" id="CHEBI:87491"/>
        <dbReference type="EC" id="5.3.3.10"/>
    </reaction>
</comment>
<evidence type="ECO:0000256" key="2">
    <source>
        <dbReference type="ARBA" id="ARBA00022723"/>
    </source>
</evidence>
<dbReference type="GO" id="GO:0008704">
    <property type="term" value="F:5-carboxymethyl-2-hydroxymuconate delta-isomerase activity"/>
    <property type="evidence" value="ECO:0007669"/>
    <property type="project" value="UniProtKB-EC"/>
</dbReference>
<evidence type="ECO:0000313" key="9">
    <source>
        <dbReference type="EMBL" id="QHJ10463.1"/>
    </source>
</evidence>
<comment type="function">
    <text evidence="5">Decarboxylates OPET (5-oxo-pent-3-ene-1,2,5-tricarboxylic acid) into HHDD (2-hydroxy-hept-2,4-diene-1,7-dioate) and isomerizes it to OHED (2-oxo-hept-3-ene-1,7-dioate).</text>
</comment>
<dbReference type="InterPro" id="IPR011234">
    <property type="entry name" value="Fumarylacetoacetase-like_C"/>
</dbReference>
<dbReference type="EMBL" id="CP047656">
    <property type="protein sequence ID" value="QHJ10463.1"/>
    <property type="molecule type" value="Genomic_DNA"/>
</dbReference>
<comment type="pathway">
    <text evidence="6">Aromatic compound metabolism; 4-hydroxyphenylacetate degradation; pyruvate and succinate semialdehyde from 4-hydroxyphenylacetate: step 4/7.</text>
</comment>
<dbReference type="OrthoDB" id="9805307at2"/>
<dbReference type="SUPFAM" id="SSF56529">
    <property type="entry name" value="FAH"/>
    <property type="match status" value="1"/>
</dbReference>
<dbReference type="RefSeq" id="WP_160178338.1">
    <property type="nucleotide sequence ID" value="NZ_CP047656.1"/>
</dbReference>
<dbReference type="PANTHER" id="PTHR42796">
    <property type="entry name" value="FUMARYLACETOACETATE HYDROLASE DOMAIN-CONTAINING PROTEIN 2A-RELATED"/>
    <property type="match status" value="1"/>
</dbReference>
<dbReference type="AlphaFoldDB" id="A0A857JEN2"/>
<dbReference type="InterPro" id="IPR036663">
    <property type="entry name" value="Fumarylacetoacetase_C_sf"/>
</dbReference>
<dbReference type="GO" id="GO:0018800">
    <property type="term" value="F:5-oxopent-3-ene-1,2,5-tricarboxylate decarboxylase activity"/>
    <property type="evidence" value="ECO:0007669"/>
    <property type="project" value="UniProtKB-EC"/>
</dbReference>
<reference evidence="9 10" key="1">
    <citation type="submission" date="2019-12" db="EMBL/GenBank/DDBJ databases">
        <title>Genome sequencing and assembly of endphytes of Porphyra tenera.</title>
        <authorList>
            <person name="Park J.M."/>
            <person name="Shin R."/>
            <person name="Jo S.H."/>
        </authorList>
    </citation>
    <scope>NUCLEOTIDE SEQUENCE [LARGE SCALE GENOMIC DNA]</scope>
    <source>
        <strain evidence="9 10">GPM4</strain>
    </source>
</reference>
<keyword evidence="2" id="KW-0479">Metal-binding</keyword>
<dbReference type="Pfam" id="PF01557">
    <property type="entry name" value="FAA_hydrolase"/>
    <property type="match status" value="1"/>
</dbReference>
<dbReference type="FunFam" id="3.90.850.10:FF:000002">
    <property type="entry name" value="2-hydroxyhepta-2,4-diene-1,7-dioate isomerase"/>
    <property type="match status" value="1"/>
</dbReference>
<organism evidence="9 10">
    <name type="scientific">Paraglaciecola mesophila</name>
    <dbReference type="NCBI Taxonomy" id="197222"/>
    <lineage>
        <taxon>Bacteria</taxon>
        <taxon>Pseudomonadati</taxon>
        <taxon>Pseudomonadota</taxon>
        <taxon>Gammaproteobacteria</taxon>
        <taxon>Alteromonadales</taxon>
        <taxon>Alteromonadaceae</taxon>
        <taxon>Paraglaciecola</taxon>
    </lineage>
</organism>
<dbReference type="KEGG" id="pmes:FX988_00677"/>
<dbReference type="EC" id="4.3.2.3" evidence="9"/>
<dbReference type="Proteomes" id="UP000464524">
    <property type="component" value="Chromosome"/>
</dbReference>